<organism evidence="2 3">
    <name type="scientific">Fructilactobacillus sanfranciscensis (strain TMW 1.1304)</name>
    <name type="common">Lactobacillus sanfranciscensis</name>
    <dbReference type="NCBI Taxonomy" id="714313"/>
    <lineage>
        <taxon>Bacteria</taxon>
        <taxon>Bacillati</taxon>
        <taxon>Bacillota</taxon>
        <taxon>Bacilli</taxon>
        <taxon>Lactobacillales</taxon>
        <taxon>Lactobacillaceae</taxon>
        <taxon>Fructilactobacillus</taxon>
    </lineage>
</organism>
<evidence type="ECO:0000313" key="2">
    <source>
        <dbReference type="EMBL" id="AEN98746.1"/>
    </source>
</evidence>
<dbReference type="AlphaFoldDB" id="G2KTD0"/>
<dbReference type="Proteomes" id="UP000001285">
    <property type="component" value="Chromosome"/>
</dbReference>
<keyword evidence="1" id="KW-0812">Transmembrane</keyword>
<keyword evidence="1" id="KW-0472">Membrane</keyword>
<gene>
    <name evidence="2" type="ordered locus">LSA_02890</name>
</gene>
<accession>G2KTD0</accession>
<dbReference type="HOGENOM" id="CLU_3119257_0_0_9"/>
<dbReference type="STRING" id="714313.LSA_02890"/>
<proteinExistence type="predicted"/>
<name>G2KTD0_FRUST</name>
<sequence length="50" mass="5775">MIVAALTLWFIAAFVSSSNLMMVLNIVVLVFFIFSMIINVFRKYEKISNE</sequence>
<evidence type="ECO:0000313" key="3">
    <source>
        <dbReference type="Proteomes" id="UP000001285"/>
    </source>
</evidence>
<feature type="transmembrane region" description="Helical" evidence="1">
    <location>
        <begin position="23"/>
        <end position="41"/>
    </location>
</feature>
<keyword evidence="1" id="KW-1133">Transmembrane helix</keyword>
<dbReference type="KEGG" id="lsn:LSA_02890"/>
<keyword evidence="3" id="KW-1185">Reference proteome</keyword>
<dbReference type="EMBL" id="CP002461">
    <property type="protein sequence ID" value="AEN98746.1"/>
    <property type="molecule type" value="Genomic_DNA"/>
</dbReference>
<protein>
    <submittedName>
        <fullName evidence="2">Uncharacterized protein</fullName>
    </submittedName>
</protein>
<evidence type="ECO:0000256" key="1">
    <source>
        <dbReference type="SAM" id="Phobius"/>
    </source>
</evidence>
<reference evidence="2 3" key="1">
    <citation type="journal article" date="2011" name="Microb. Cell Fact.">
        <title>Genomic analysis reveals Lactobacillus sanfranciscensis as stable element in traditional sourdoughs.</title>
        <authorList>
            <person name="Vogel R.F."/>
            <person name="Pavlovic M."/>
            <person name="Ehrmann M.A."/>
            <person name="Wiezer A."/>
            <person name="Liesegang H."/>
            <person name="Offschanka S."/>
            <person name="Voget S."/>
            <person name="Angelov A."/>
            <person name="Bocker G."/>
            <person name="Liebl W."/>
        </authorList>
    </citation>
    <scope>NUCLEOTIDE SEQUENCE [LARGE SCALE GENOMIC DNA]</scope>
    <source>
        <strain evidence="2 3">TMW 1.1304</strain>
    </source>
</reference>